<proteinExistence type="inferred from homology"/>
<sequence length="229" mass="25195">MAGLFEGSFVSEFQALSQLIRTEEEHVDTSNVSKPTPASIGPKELLNVKVPAPKARKDPKAIWDISEVGDWVEDDVDDGRAVPEYEFMYKQAVGSADVYLGMSGKDESSGSCEDLVMKISLPAVNTMAELDLEVKSSYIKLNATAYKLSVYLPHTVMEERGSAKWDATKKTLTVTLPIVREGELWSAGATQWRTQWRRGGGNPVIPSCAPTQMMYSAEASTTRCFIHPV</sequence>
<dbReference type="InterPro" id="IPR026697">
    <property type="entry name" value="DNAAF6"/>
</dbReference>
<dbReference type="PANTHER" id="PTHR21083:SF0">
    <property type="entry name" value="DYNEIN AXONEMAL ASSEMBLY FACTOR 6"/>
    <property type="match status" value="1"/>
</dbReference>
<reference evidence="3 4" key="1">
    <citation type="submission" date="2020-02" db="EMBL/GenBank/DDBJ databases">
        <title>Draft genome sequence of Haematococcus lacustris strain NIES-144.</title>
        <authorList>
            <person name="Morimoto D."/>
            <person name="Nakagawa S."/>
            <person name="Yoshida T."/>
            <person name="Sawayama S."/>
        </authorList>
    </citation>
    <scope>NUCLEOTIDE SEQUENCE [LARGE SCALE GENOMIC DNA]</scope>
    <source>
        <strain evidence="3 4">NIES-144</strain>
    </source>
</reference>
<dbReference type="InterPro" id="IPR041442">
    <property type="entry name" value="PIH1D1/2/3_CS-like"/>
</dbReference>
<dbReference type="EMBL" id="BLLF01000579">
    <property type="protein sequence ID" value="GFH13132.1"/>
    <property type="molecule type" value="Genomic_DNA"/>
</dbReference>
<dbReference type="GO" id="GO:0045505">
    <property type="term" value="F:dynein intermediate chain binding"/>
    <property type="evidence" value="ECO:0007669"/>
    <property type="project" value="TreeGrafter"/>
</dbReference>
<dbReference type="Gene3D" id="2.60.40.790">
    <property type="match status" value="1"/>
</dbReference>
<feature type="domain" description="PIH1D1/2/3 CS-like" evidence="2">
    <location>
        <begin position="82"/>
        <end position="179"/>
    </location>
</feature>
<organism evidence="3 4">
    <name type="scientific">Haematococcus lacustris</name>
    <name type="common">Green alga</name>
    <name type="synonym">Haematococcus pluvialis</name>
    <dbReference type="NCBI Taxonomy" id="44745"/>
    <lineage>
        <taxon>Eukaryota</taxon>
        <taxon>Viridiplantae</taxon>
        <taxon>Chlorophyta</taxon>
        <taxon>core chlorophytes</taxon>
        <taxon>Chlorophyceae</taxon>
        <taxon>CS clade</taxon>
        <taxon>Chlamydomonadales</taxon>
        <taxon>Haematococcaceae</taxon>
        <taxon>Haematococcus</taxon>
    </lineage>
</organism>
<dbReference type="AlphaFoldDB" id="A0A699ZCD1"/>
<protein>
    <submittedName>
        <fullName evidence="3">PIH1_CS domain-containing protein</fullName>
    </submittedName>
</protein>
<accession>A0A699ZCD1</accession>
<evidence type="ECO:0000313" key="4">
    <source>
        <dbReference type="Proteomes" id="UP000485058"/>
    </source>
</evidence>
<evidence type="ECO:0000313" key="3">
    <source>
        <dbReference type="EMBL" id="GFH13132.1"/>
    </source>
</evidence>
<comment type="caution">
    <text evidence="3">The sequence shown here is derived from an EMBL/GenBank/DDBJ whole genome shotgun (WGS) entry which is preliminary data.</text>
</comment>
<comment type="similarity">
    <text evidence="1">Belongs to the PIH1 family.</text>
</comment>
<gene>
    <name evidence="3" type="ORF">HaLaN_08955</name>
</gene>
<name>A0A699ZCD1_HAELA</name>
<dbReference type="GO" id="GO:0070286">
    <property type="term" value="P:axonemal dynein complex assembly"/>
    <property type="evidence" value="ECO:0007669"/>
    <property type="project" value="InterPro"/>
</dbReference>
<dbReference type="GO" id="GO:0005737">
    <property type="term" value="C:cytoplasm"/>
    <property type="evidence" value="ECO:0007669"/>
    <property type="project" value="TreeGrafter"/>
</dbReference>
<keyword evidence="4" id="KW-1185">Reference proteome</keyword>
<dbReference type="Pfam" id="PF18201">
    <property type="entry name" value="PIH1_CS"/>
    <property type="match status" value="1"/>
</dbReference>
<evidence type="ECO:0000256" key="1">
    <source>
        <dbReference type="ARBA" id="ARBA00008511"/>
    </source>
</evidence>
<dbReference type="PANTHER" id="PTHR21083">
    <property type="entry name" value="TWISTER"/>
    <property type="match status" value="1"/>
</dbReference>
<dbReference type="GO" id="GO:0051087">
    <property type="term" value="F:protein-folding chaperone binding"/>
    <property type="evidence" value="ECO:0007669"/>
    <property type="project" value="InterPro"/>
</dbReference>
<dbReference type="Proteomes" id="UP000485058">
    <property type="component" value="Unassembled WGS sequence"/>
</dbReference>
<dbReference type="InterPro" id="IPR008978">
    <property type="entry name" value="HSP20-like_chaperone"/>
</dbReference>
<evidence type="ECO:0000259" key="2">
    <source>
        <dbReference type="Pfam" id="PF18201"/>
    </source>
</evidence>